<accession>A0A543A2H2</accession>
<dbReference type="Pfam" id="PF13529">
    <property type="entry name" value="Peptidase_C39_2"/>
    <property type="match status" value="1"/>
</dbReference>
<protein>
    <submittedName>
        <fullName evidence="3">Peptidase C39-like protein</fullName>
    </submittedName>
</protein>
<keyword evidence="4" id="KW-1185">Reference proteome</keyword>
<organism evidence="3 4">
    <name type="scientific">Nocardioides albertanoniae</name>
    <dbReference type="NCBI Taxonomy" id="1175486"/>
    <lineage>
        <taxon>Bacteria</taxon>
        <taxon>Bacillati</taxon>
        <taxon>Actinomycetota</taxon>
        <taxon>Actinomycetes</taxon>
        <taxon>Propionibacteriales</taxon>
        <taxon>Nocardioidaceae</taxon>
        <taxon>Nocardioides</taxon>
    </lineage>
</organism>
<evidence type="ECO:0000256" key="1">
    <source>
        <dbReference type="SAM" id="SignalP"/>
    </source>
</evidence>
<name>A0A543A2H2_9ACTN</name>
<reference evidence="3 4" key="1">
    <citation type="submission" date="2019-06" db="EMBL/GenBank/DDBJ databases">
        <title>Sequencing the genomes of 1000 actinobacteria strains.</title>
        <authorList>
            <person name="Klenk H.-P."/>
        </authorList>
    </citation>
    <scope>NUCLEOTIDE SEQUENCE [LARGE SCALE GENOMIC DNA]</scope>
    <source>
        <strain evidence="3 4">DSM 25218</strain>
    </source>
</reference>
<dbReference type="RefSeq" id="WP_141778958.1">
    <property type="nucleotide sequence ID" value="NZ_VFOV01000001.1"/>
</dbReference>
<evidence type="ECO:0000313" key="3">
    <source>
        <dbReference type="EMBL" id="TQL66789.1"/>
    </source>
</evidence>
<dbReference type="AlphaFoldDB" id="A0A543A2H2"/>
<feature type="signal peptide" evidence="1">
    <location>
        <begin position="1"/>
        <end position="28"/>
    </location>
</feature>
<comment type="caution">
    <text evidence="3">The sequence shown here is derived from an EMBL/GenBank/DDBJ whole genome shotgun (WGS) entry which is preliminary data.</text>
</comment>
<feature type="chain" id="PRO_5022223334" evidence="1">
    <location>
        <begin position="29"/>
        <end position="432"/>
    </location>
</feature>
<sequence>MTLRTRLTWAVALGASAVLVAPISSAQAVEPAVTDISVTHWDGVGDFVKGTSKSLRPGPHSSLRIAGDGAGTVSYTDPFGDGSARTYDYGTWTSPVVETGYPVDESVTSWNLDTPTGTWAEIQFRGRKADGAWTKWFVMGRWTAGDDFAAGDIHRTSLDGQSDTDAALYTDTYVAKTGHEPDAFQTKVTLLRPEGATTSPSLRSVSTMTNEYLPDSAYPGTSEPTLDREIDLGLPRFSQNIHRGEYPEFGGGGQVWCSPTSTSMVQYYWGREVPPAELADIEAPNGDPQVDYAAINAWDYAYEGAGNWPFNTAYAHRWGLDSFVTRIRSLAEAERFIEAGIPLVFSLSFTEEEMPEAGYGTDGHLVVLGGFTADGDPIIYDPASNTNEGVRNVYTRVNFERVWQQATDGVTYVIHPHDVKLPRNVPGQAHNW</sequence>
<evidence type="ECO:0000259" key="2">
    <source>
        <dbReference type="Pfam" id="PF13529"/>
    </source>
</evidence>
<proteinExistence type="predicted"/>
<keyword evidence="1" id="KW-0732">Signal</keyword>
<dbReference type="OrthoDB" id="9789941at2"/>
<dbReference type="Proteomes" id="UP000320209">
    <property type="component" value="Unassembled WGS sequence"/>
</dbReference>
<dbReference type="EMBL" id="VFOV01000001">
    <property type="protein sequence ID" value="TQL66789.1"/>
    <property type="molecule type" value="Genomic_DNA"/>
</dbReference>
<feature type="domain" description="Peptidase C39-like" evidence="2">
    <location>
        <begin position="234"/>
        <end position="383"/>
    </location>
</feature>
<evidence type="ECO:0000313" key="4">
    <source>
        <dbReference type="Proteomes" id="UP000320209"/>
    </source>
</evidence>
<dbReference type="InterPro" id="IPR039564">
    <property type="entry name" value="Peptidase_C39-like"/>
</dbReference>
<gene>
    <name evidence="3" type="ORF">FB381_0655</name>
</gene>
<dbReference type="Gene3D" id="3.90.70.10">
    <property type="entry name" value="Cysteine proteinases"/>
    <property type="match status" value="1"/>
</dbReference>